<evidence type="ECO:0000256" key="5">
    <source>
        <dbReference type="ARBA" id="ARBA00023163"/>
    </source>
</evidence>
<feature type="region of interest" description="Disordered" evidence="8">
    <location>
        <begin position="492"/>
        <end position="527"/>
    </location>
</feature>
<evidence type="ECO:0000256" key="8">
    <source>
        <dbReference type="SAM" id="MobiDB-lite"/>
    </source>
</evidence>
<keyword evidence="5" id="KW-0804">Transcription</keyword>
<dbReference type="PROSITE" id="PS50217">
    <property type="entry name" value="BZIP"/>
    <property type="match status" value="1"/>
</dbReference>
<dbReference type="InterPro" id="IPR046347">
    <property type="entry name" value="bZIP_sf"/>
</dbReference>
<dbReference type="GO" id="GO:0035497">
    <property type="term" value="F:cAMP response element binding"/>
    <property type="evidence" value="ECO:0007669"/>
    <property type="project" value="TreeGrafter"/>
</dbReference>
<name>A0AAN9BKJ2_9CAEN</name>
<dbReference type="InterPro" id="IPR004827">
    <property type="entry name" value="bZIP"/>
</dbReference>
<dbReference type="GO" id="GO:0000981">
    <property type="term" value="F:DNA-binding transcription factor activity, RNA polymerase II-specific"/>
    <property type="evidence" value="ECO:0007669"/>
    <property type="project" value="TreeGrafter"/>
</dbReference>
<feature type="region of interest" description="Disordered" evidence="8">
    <location>
        <begin position="214"/>
        <end position="247"/>
    </location>
</feature>
<dbReference type="PANTHER" id="PTHR46004">
    <property type="entry name" value="CYCLIC AMP RESPONSE ELEMENT-BINDING PROTEIN A"/>
    <property type="match status" value="1"/>
</dbReference>
<proteinExistence type="predicted"/>
<dbReference type="SUPFAM" id="SSF57959">
    <property type="entry name" value="Leucine zipper domain"/>
    <property type="match status" value="1"/>
</dbReference>
<dbReference type="FunFam" id="1.20.5.170:FF:000054">
    <property type="entry name" value="Cyclic AMP-responsive element-binding protein 3-like 2"/>
    <property type="match status" value="1"/>
</dbReference>
<feature type="domain" description="BZIP" evidence="9">
    <location>
        <begin position="325"/>
        <end position="388"/>
    </location>
</feature>
<keyword evidence="11" id="KW-1185">Reference proteome</keyword>
<keyword evidence="2" id="KW-0805">Transcription regulation</keyword>
<dbReference type="AlphaFoldDB" id="A0AAN9BKJ2"/>
<evidence type="ECO:0000256" key="6">
    <source>
        <dbReference type="ARBA" id="ARBA00023242"/>
    </source>
</evidence>
<dbReference type="EMBL" id="JBAMIC010000004">
    <property type="protein sequence ID" value="KAK7106873.1"/>
    <property type="molecule type" value="Genomic_DNA"/>
</dbReference>
<keyword evidence="6" id="KW-0539">Nucleus</keyword>
<organism evidence="10 11">
    <name type="scientific">Littorina saxatilis</name>
    <dbReference type="NCBI Taxonomy" id="31220"/>
    <lineage>
        <taxon>Eukaryota</taxon>
        <taxon>Metazoa</taxon>
        <taxon>Spiralia</taxon>
        <taxon>Lophotrochozoa</taxon>
        <taxon>Mollusca</taxon>
        <taxon>Gastropoda</taxon>
        <taxon>Caenogastropoda</taxon>
        <taxon>Littorinimorpha</taxon>
        <taxon>Littorinoidea</taxon>
        <taxon>Littorinidae</taxon>
        <taxon>Littorina</taxon>
    </lineage>
</organism>
<sequence>MDFLYEHERKFSDFEDPDMTDIMGPDMFATTSMGVDDSFMTLPALNETDNDWFNSIFDEQGLVYNDKNLGEAATQPCIKSEHSYSANNISPSSPLSLGKIDETDTAIFSHNGNALDLTQKNQLIHAAATASQPQFVKAESSDPDPLLVAMTCSDTATTLTRPATIILATTTSSTSQAHSHSAQTMFPAATVQIKTEPMDYEGLQEQIVNVDAVLHMPPTPPSSAGSDSDGSQSPQRSAPNSPQRQSPVRVYQYHHLQHQHHYHHHANSPLTSTCAAQTLAQQPLFLGPMPQSGVLLLSEEEKRTLISEGYPIPAKLPLTKQEEKNLKKVRRKIKNKISAQESRRKKKEYLEALEKRVEAFNHENSDLKKKVDSLENNNRTLMGQLAKLQAAIAKVPRSASATQTGTVLMVLVLCFAVFLGGSGGGPSSLNVGYRAVQPASLAFQQPGPLRAQPNMGPGPTRADDTAEDYTTPNWKSRVLMAVSKEEQDDWCDDYRPLVPRDTDQSCPTDMEPGLEPQAENAGPADPGVSDVLPVVSKVAVEEATQQSMAVVTVAVGSEKNATESIDDYQAMMHPDIAVAPTLGNLGNFTADLETA</sequence>
<dbReference type="SMART" id="SM00338">
    <property type="entry name" value="BRLZ"/>
    <property type="match status" value="1"/>
</dbReference>
<evidence type="ECO:0000256" key="4">
    <source>
        <dbReference type="ARBA" id="ARBA00023159"/>
    </source>
</evidence>
<dbReference type="CDD" id="cd14689">
    <property type="entry name" value="bZIP_CREB3"/>
    <property type="match status" value="1"/>
</dbReference>
<comment type="subcellular location">
    <subcellularLocation>
        <location evidence="1">Nucleus</location>
    </subcellularLocation>
</comment>
<dbReference type="Proteomes" id="UP001374579">
    <property type="component" value="Unassembled WGS sequence"/>
</dbReference>
<keyword evidence="3" id="KW-0238">DNA-binding</keyword>
<evidence type="ECO:0000256" key="3">
    <source>
        <dbReference type="ARBA" id="ARBA00023125"/>
    </source>
</evidence>
<evidence type="ECO:0000256" key="2">
    <source>
        <dbReference type="ARBA" id="ARBA00023015"/>
    </source>
</evidence>
<accession>A0AAN9BKJ2</accession>
<dbReference type="GO" id="GO:0005634">
    <property type="term" value="C:nucleus"/>
    <property type="evidence" value="ECO:0007669"/>
    <property type="project" value="UniProtKB-SubCell"/>
</dbReference>
<reference evidence="10 11" key="1">
    <citation type="submission" date="2024-02" db="EMBL/GenBank/DDBJ databases">
        <title>Chromosome-scale genome assembly of the rough periwinkle Littorina saxatilis.</title>
        <authorList>
            <person name="De Jode A."/>
            <person name="Faria R."/>
            <person name="Formenti G."/>
            <person name="Sims Y."/>
            <person name="Smith T.P."/>
            <person name="Tracey A."/>
            <person name="Wood J.M.D."/>
            <person name="Zagrodzka Z.B."/>
            <person name="Johannesson K."/>
            <person name="Butlin R.K."/>
            <person name="Leder E.H."/>
        </authorList>
    </citation>
    <scope>NUCLEOTIDE SEQUENCE [LARGE SCALE GENOMIC DNA]</scope>
    <source>
        <strain evidence="10">Snail1</strain>
        <tissue evidence="10">Muscle</tissue>
    </source>
</reference>
<dbReference type="PANTHER" id="PTHR46004:SF3">
    <property type="entry name" value="CYCLIC AMP RESPONSE ELEMENT-BINDING PROTEIN A"/>
    <property type="match status" value="1"/>
</dbReference>
<evidence type="ECO:0000256" key="7">
    <source>
        <dbReference type="SAM" id="Coils"/>
    </source>
</evidence>
<evidence type="ECO:0000313" key="10">
    <source>
        <dbReference type="EMBL" id="KAK7106873.1"/>
    </source>
</evidence>
<feature type="compositionally biased region" description="Low complexity" evidence="8">
    <location>
        <begin position="222"/>
        <end position="237"/>
    </location>
</feature>
<feature type="coiled-coil region" evidence="7">
    <location>
        <begin position="343"/>
        <end position="391"/>
    </location>
</feature>
<keyword evidence="7" id="KW-0175">Coiled coil</keyword>
<evidence type="ECO:0000313" key="11">
    <source>
        <dbReference type="Proteomes" id="UP001374579"/>
    </source>
</evidence>
<protein>
    <recommendedName>
        <fullName evidence="9">BZIP domain-containing protein</fullName>
    </recommendedName>
</protein>
<keyword evidence="4" id="KW-0010">Activator</keyword>
<evidence type="ECO:0000259" key="9">
    <source>
        <dbReference type="PROSITE" id="PS50217"/>
    </source>
</evidence>
<dbReference type="PROSITE" id="PS00036">
    <property type="entry name" value="BZIP_BASIC"/>
    <property type="match status" value="1"/>
</dbReference>
<dbReference type="Gene3D" id="1.20.5.170">
    <property type="match status" value="1"/>
</dbReference>
<comment type="caution">
    <text evidence="10">The sequence shown here is derived from an EMBL/GenBank/DDBJ whole genome shotgun (WGS) entry which is preliminary data.</text>
</comment>
<gene>
    <name evidence="10" type="ORF">V1264_014905</name>
</gene>
<feature type="compositionally biased region" description="Basic and acidic residues" evidence="8">
    <location>
        <begin position="492"/>
        <end position="503"/>
    </location>
</feature>
<feature type="region of interest" description="Disordered" evidence="8">
    <location>
        <begin position="445"/>
        <end position="468"/>
    </location>
</feature>
<evidence type="ECO:0000256" key="1">
    <source>
        <dbReference type="ARBA" id="ARBA00004123"/>
    </source>
</evidence>
<dbReference type="Pfam" id="PF00170">
    <property type="entry name" value="bZIP_1"/>
    <property type="match status" value="1"/>
</dbReference>